<dbReference type="GO" id="GO:0030332">
    <property type="term" value="F:cyclin binding"/>
    <property type="evidence" value="ECO:0007669"/>
    <property type="project" value="TreeGrafter"/>
</dbReference>
<sequence>MEVQSEASNYAVISEIGTGAYGTVYKARDLETGKVVALKKVRLHTSGEEGIPMSTLREIGLLKHLGQLEPQNIVKLLDVCHGGMTGNNEMSLTLVFEYIDMDLATYLEKCPSPGLQPSKIKELAFQLVSGVDFLHGHRIIHRDLKPQNILVTCDGHLKLADFGLARIYGFQMALTSVVVTLWYRAPEVLLQSQYATPVDLWSVGCIFAELFRRKPLFCGNSDVDQLYKIFDVIGLPPEEDWPEVSLPWSSFRPSPPRPLENYVSGACPQGLDLLQKLLCFSPDNRLSATETLAHGYFQEGTSQASASEASTSSSQSSAEGNSQGSNPEMVCR</sequence>
<evidence type="ECO:0000256" key="8">
    <source>
        <dbReference type="ARBA" id="ARBA00022679"/>
    </source>
</evidence>
<dbReference type="PANTHER" id="PTHR24056:SF472">
    <property type="entry name" value="CYCLIN-DEPENDENT KINASE 4, ISOFORM A"/>
    <property type="match status" value="1"/>
</dbReference>
<keyword evidence="8" id="KW-0808">Transferase</keyword>
<comment type="catalytic activity">
    <reaction evidence="13">
        <text>L-threonyl-[protein] + ATP = O-phospho-L-threonyl-[protein] + ADP + H(+)</text>
        <dbReference type="Rhea" id="RHEA:46608"/>
        <dbReference type="Rhea" id="RHEA-COMP:11060"/>
        <dbReference type="Rhea" id="RHEA-COMP:11605"/>
        <dbReference type="ChEBI" id="CHEBI:15378"/>
        <dbReference type="ChEBI" id="CHEBI:30013"/>
        <dbReference type="ChEBI" id="CHEBI:30616"/>
        <dbReference type="ChEBI" id="CHEBI:61977"/>
        <dbReference type="ChEBI" id="CHEBI:456216"/>
        <dbReference type="EC" id="2.7.11.22"/>
    </reaction>
</comment>
<dbReference type="PROSITE" id="PS00108">
    <property type="entry name" value="PROTEIN_KINASE_ST"/>
    <property type="match status" value="1"/>
</dbReference>
<dbReference type="GO" id="GO:0000307">
    <property type="term" value="C:cyclin-dependent protein kinase holoenzyme complex"/>
    <property type="evidence" value="ECO:0007669"/>
    <property type="project" value="TreeGrafter"/>
</dbReference>
<evidence type="ECO:0000256" key="13">
    <source>
        <dbReference type="ARBA" id="ARBA00047811"/>
    </source>
</evidence>
<evidence type="ECO:0000256" key="4">
    <source>
        <dbReference type="ARBA" id="ARBA00022490"/>
    </source>
</evidence>
<dbReference type="KEGG" id="aplc:110984198"/>
<dbReference type="OMA" id="YEEHRVI"/>
<evidence type="ECO:0000256" key="12">
    <source>
        <dbReference type="ARBA" id="ARBA00023306"/>
    </source>
</evidence>
<dbReference type="InterPro" id="IPR000719">
    <property type="entry name" value="Prot_kinase_dom"/>
</dbReference>
<reference evidence="20" key="1">
    <citation type="submission" date="2025-08" db="UniProtKB">
        <authorList>
            <consortium name="RefSeq"/>
        </authorList>
    </citation>
    <scope>IDENTIFICATION</scope>
</reference>
<dbReference type="GeneID" id="110984198"/>
<keyword evidence="11 15" id="KW-0067">ATP-binding</keyword>
<evidence type="ECO:0000256" key="2">
    <source>
        <dbReference type="ARBA" id="ARBA00006485"/>
    </source>
</evidence>
<dbReference type="SMART" id="SM00220">
    <property type="entry name" value="S_TKc"/>
    <property type="match status" value="1"/>
</dbReference>
<feature type="compositionally biased region" description="Low complexity" evidence="17">
    <location>
        <begin position="299"/>
        <end position="326"/>
    </location>
</feature>
<gene>
    <name evidence="20" type="primary">LOC110984198</name>
</gene>
<dbReference type="RefSeq" id="XP_022099819.1">
    <property type="nucleotide sequence ID" value="XM_022244127.1"/>
</dbReference>
<dbReference type="InterPro" id="IPR011009">
    <property type="entry name" value="Kinase-like_dom_sf"/>
</dbReference>
<dbReference type="GO" id="GO:0005634">
    <property type="term" value="C:nucleus"/>
    <property type="evidence" value="ECO:0007669"/>
    <property type="project" value="TreeGrafter"/>
</dbReference>
<dbReference type="GO" id="GO:0004693">
    <property type="term" value="F:cyclin-dependent protein serine/threonine kinase activity"/>
    <property type="evidence" value="ECO:0007669"/>
    <property type="project" value="UniProtKB-EC"/>
</dbReference>
<evidence type="ECO:0000256" key="6">
    <source>
        <dbReference type="ARBA" id="ARBA00022553"/>
    </source>
</evidence>
<evidence type="ECO:0000256" key="3">
    <source>
        <dbReference type="ARBA" id="ARBA00012425"/>
    </source>
</evidence>
<dbReference type="CDD" id="cd07838">
    <property type="entry name" value="STKc_CDK4_6_like"/>
    <property type="match status" value="1"/>
</dbReference>
<evidence type="ECO:0000256" key="7">
    <source>
        <dbReference type="ARBA" id="ARBA00022618"/>
    </source>
</evidence>
<keyword evidence="9 15" id="KW-0547">Nucleotide-binding</keyword>
<dbReference type="PROSITE" id="PS50011">
    <property type="entry name" value="PROTEIN_KINASE_DOM"/>
    <property type="match status" value="1"/>
</dbReference>
<evidence type="ECO:0000313" key="20">
    <source>
        <dbReference type="RefSeq" id="XP_022099819.1"/>
    </source>
</evidence>
<evidence type="ECO:0000256" key="16">
    <source>
        <dbReference type="RuleBase" id="RU000304"/>
    </source>
</evidence>
<proteinExistence type="inferred from homology"/>
<keyword evidence="6" id="KW-0597">Phosphoprotein</keyword>
<dbReference type="PROSITE" id="PS00107">
    <property type="entry name" value="PROTEIN_KINASE_ATP"/>
    <property type="match status" value="1"/>
</dbReference>
<dbReference type="SUPFAM" id="SSF56112">
    <property type="entry name" value="Protein kinase-like (PK-like)"/>
    <property type="match status" value="1"/>
</dbReference>
<evidence type="ECO:0000256" key="11">
    <source>
        <dbReference type="ARBA" id="ARBA00022840"/>
    </source>
</evidence>
<evidence type="ECO:0000256" key="10">
    <source>
        <dbReference type="ARBA" id="ARBA00022777"/>
    </source>
</evidence>
<evidence type="ECO:0000313" key="19">
    <source>
        <dbReference type="Proteomes" id="UP000694845"/>
    </source>
</evidence>
<dbReference type="PANTHER" id="PTHR24056">
    <property type="entry name" value="CELL DIVISION PROTEIN KINASE"/>
    <property type="match status" value="1"/>
</dbReference>
<evidence type="ECO:0000256" key="5">
    <source>
        <dbReference type="ARBA" id="ARBA00022527"/>
    </source>
</evidence>
<dbReference type="GO" id="GO:0000082">
    <property type="term" value="P:G1/S transition of mitotic cell cycle"/>
    <property type="evidence" value="ECO:0007669"/>
    <property type="project" value="TreeGrafter"/>
</dbReference>
<dbReference type="FunFam" id="3.30.200.20:FF:000124">
    <property type="entry name" value="Cyclin-dependent kinase 4"/>
    <property type="match status" value="1"/>
</dbReference>
<dbReference type="Proteomes" id="UP000694845">
    <property type="component" value="Unplaced"/>
</dbReference>
<dbReference type="GO" id="GO:0051301">
    <property type="term" value="P:cell division"/>
    <property type="evidence" value="ECO:0007669"/>
    <property type="project" value="UniProtKB-KW"/>
</dbReference>
<accession>A0A8B7Z2H7</accession>
<feature type="domain" description="Protein kinase" evidence="18">
    <location>
        <begin position="10"/>
        <end position="297"/>
    </location>
</feature>
<evidence type="ECO:0000259" key="18">
    <source>
        <dbReference type="PROSITE" id="PS50011"/>
    </source>
</evidence>
<evidence type="ECO:0000256" key="14">
    <source>
        <dbReference type="ARBA" id="ARBA00048367"/>
    </source>
</evidence>
<dbReference type="FunFam" id="1.10.510.10:FF:000205">
    <property type="entry name" value="Cyclin-dependent kinase 6"/>
    <property type="match status" value="1"/>
</dbReference>
<dbReference type="GO" id="GO:0005524">
    <property type="term" value="F:ATP binding"/>
    <property type="evidence" value="ECO:0007669"/>
    <property type="project" value="UniProtKB-UniRule"/>
</dbReference>
<dbReference type="GO" id="GO:0007165">
    <property type="term" value="P:signal transduction"/>
    <property type="evidence" value="ECO:0007669"/>
    <property type="project" value="TreeGrafter"/>
</dbReference>
<dbReference type="GO" id="GO:0010389">
    <property type="term" value="P:regulation of G2/M transition of mitotic cell cycle"/>
    <property type="evidence" value="ECO:0007669"/>
    <property type="project" value="TreeGrafter"/>
</dbReference>
<dbReference type="Gene3D" id="1.10.510.10">
    <property type="entry name" value="Transferase(Phosphotransferase) domain 1"/>
    <property type="match status" value="1"/>
</dbReference>
<keyword evidence="4" id="KW-0963">Cytoplasm</keyword>
<dbReference type="GO" id="GO:0010468">
    <property type="term" value="P:regulation of gene expression"/>
    <property type="evidence" value="ECO:0007669"/>
    <property type="project" value="TreeGrafter"/>
</dbReference>
<keyword evidence="7" id="KW-0132">Cell division</keyword>
<keyword evidence="5 16" id="KW-0723">Serine/threonine-protein kinase</keyword>
<dbReference type="Pfam" id="PF00069">
    <property type="entry name" value="Pkinase"/>
    <property type="match status" value="1"/>
</dbReference>
<dbReference type="InterPro" id="IPR017441">
    <property type="entry name" value="Protein_kinase_ATP_BS"/>
</dbReference>
<organism evidence="19 20">
    <name type="scientific">Acanthaster planci</name>
    <name type="common">Crown-of-thorns starfish</name>
    <dbReference type="NCBI Taxonomy" id="133434"/>
    <lineage>
        <taxon>Eukaryota</taxon>
        <taxon>Metazoa</taxon>
        <taxon>Echinodermata</taxon>
        <taxon>Eleutherozoa</taxon>
        <taxon>Asterozoa</taxon>
        <taxon>Asteroidea</taxon>
        <taxon>Valvatacea</taxon>
        <taxon>Valvatida</taxon>
        <taxon>Acanthasteridae</taxon>
        <taxon>Acanthaster</taxon>
    </lineage>
</organism>
<comment type="catalytic activity">
    <reaction evidence="14">
        <text>L-seryl-[protein] + ATP = O-phospho-L-seryl-[protein] + ADP + H(+)</text>
        <dbReference type="Rhea" id="RHEA:17989"/>
        <dbReference type="Rhea" id="RHEA-COMP:9863"/>
        <dbReference type="Rhea" id="RHEA-COMP:11604"/>
        <dbReference type="ChEBI" id="CHEBI:15378"/>
        <dbReference type="ChEBI" id="CHEBI:29999"/>
        <dbReference type="ChEBI" id="CHEBI:30616"/>
        <dbReference type="ChEBI" id="CHEBI:83421"/>
        <dbReference type="ChEBI" id="CHEBI:456216"/>
        <dbReference type="EC" id="2.7.11.22"/>
    </reaction>
</comment>
<feature type="region of interest" description="Disordered" evidence="17">
    <location>
        <begin position="299"/>
        <end position="332"/>
    </location>
</feature>
<dbReference type="Gene3D" id="3.30.200.20">
    <property type="entry name" value="Phosphorylase Kinase, domain 1"/>
    <property type="match status" value="1"/>
</dbReference>
<name>A0A8B7Z2H7_ACAPL</name>
<comment type="subcellular location">
    <subcellularLocation>
        <location evidence="1">Cytoplasm</location>
    </subcellularLocation>
</comment>
<evidence type="ECO:0000256" key="17">
    <source>
        <dbReference type="SAM" id="MobiDB-lite"/>
    </source>
</evidence>
<dbReference type="OrthoDB" id="1732493at2759"/>
<dbReference type="EC" id="2.7.11.22" evidence="3"/>
<evidence type="ECO:0000256" key="1">
    <source>
        <dbReference type="ARBA" id="ARBA00004496"/>
    </source>
</evidence>
<comment type="similarity">
    <text evidence="2">Belongs to the protein kinase superfamily. CMGC Ser/Thr protein kinase family. CDC2/CDKX subfamily.</text>
</comment>
<protein>
    <recommendedName>
        <fullName evidence="3">cyclin-dependent kinase</fullName>
        <ecNumber evidence="3">2.7.11.22</ecNumber>
    </recommendedName>
</protein>
<keyword evidence="10" id="KW-0418">Kinase</keyword>
<dbReference type="InterPro" id="IPR050108">
    <property type="entry name" value="CDK"/>
</dbReference>
<keyword evidence="12" id="KW-0131">Cell cycle</keyword>
<evidence type="ECO:0000256" key="15">
    <source>
        <dbReference type="PROSITE-ProRule" id="PRU10141"/>
    </source>
</evidence>
<keyword evidence="19" id="KW-1185">Reference proteome</keyword>
<dbReference type="AlphaFoldDB" id="A0A8B7Z2H7"/>
<feature type="binding site" evidence="15">
    <location>
        <position position="39"/>
    </location>
    <ligand>
        <name>ATP</name>
        <dbReference type="ChEBI" id="CHEBI:30616"/>
    </ligand>
</feature>
<dbReference type="InterPro" id="IPR008271">
    <property type="entry name" value="Ser/Thr_kinase_AS"/>
</dbReference>
<evidence type="ECO:0000256" key="9">
    <source>
        <dbReference type="ARBA" id="ARBA00022741"/>
    </source>
</evidence>
<dbReference type="GO" id="GO:0005737">
    <property type="term" value="C:cytoplasm"/>
    <property type="evidence" value="ECO:0007669"/>
    <property type="project" value="UniProtKB-SubCell"/>
</dbReference>